<dbReference type="PROSITE" id="PS50165">
    <property type="entry name" value="UVRC"/>
    <property type="match status" value="1"/>
</dbReference>
<keyword evidence="1" id="KW-0963">Cytoplasm</keyword>
<dbReference type="InterPro" id="IPR003583">
    <property type="entry name" value="Hlx-hairpin-Hlx_DNA-bd_motif"/>
</dbReference>
<feature type="domain" description="UVR" evidence="7">
    <location>
        <begin position="212"/>
        <end position="247"/>
    </location>
</feature>
<keyword evidence="11" id="KW-1185">Reference proteome</keyword>
<dbReference type="Pfam" id="PF02151">
    <property type="entry name" value="UVR"/>
    <property type="match status" value="1"/>
</dbReference>
<dbReference type="PROSITE" id="PS50164">
    <property type="entry name" value="GIY_YIG"/>
    <property type="match status" value="1"/>
</dbReference>
<evidence type="ECO:0000256" key="2">
    <source>
        <dbReference type="ARBA" id="ARBA00022763"/>
    </source>
</evidence>
<dbReference type="Pfam" id="PF14520">
    <property type="entry name" value="HHH_5"/>
    <property type="match status" value="1"/>
</dbReference>
<dbReference type="InterPro" id="IPR035901">
    <property type="entry name" value="GIY-YIG_endonuc_sf"/>
</dbReference>
<keyword evidence="5" id="KW-0234">DNA repair</keyword>
<dbReference type="GO" id="GO:0003677">
    <property type="term" value="F:DNA binding"/>
    <property type="evidence" value="ECO:0007669"/>
    <property type="project" value="InterPro"/>
</dbReference>
<dbReference type="Pfam" id="PF08459">
    <property type="entry name" value="UvrC_RNaseH_dom"/>
    <property type="match status" value="1"/>
</dbReference>
<dbReference type="InterPro" id="IPR001943">
    <property type="entry name" value="UVR_dom"/>
</dbReference>
<evidence type="ECO:0000256" key="3">
    <source>
        <dbReference type="ARBA" id="ARBA00022769"/>
    </source>
</evidence>
<dbReference type="Gene3D" id="1.10.150.20">
    <property type="entry name" value="5' to 3' exonuclease, C-terminal subdomain"/>
    <property type="match status" value="1"/>
</dbReference>
<dbReference type="SMART" id="SM00278">
    <property type="entry name" value="HhH1"/>
    <property type="match status" value="2"/>
</dbReference>
<dbReference type="CDD" id="cd10434">
    <property type="entry name" value="GIY-YIG_UvrC_Cho"/>
    <property type="match status" value="1"/>
</dbReference>
<dbReference type="PANTHER" id="PTHR30562">
    <property type="entry name" value="UVRC/OXIDOREDUCTASE"/>
    <property type="match status" value="1"/>
</dbReference>
<dbReference type="AlphaFoldDB" id="A0A842HIX3"/>
<dbReference type="PROSITE" id="PS50151">
    <property type="entry name" value="UVR"/>
    <property type="match status" value="1"/>
</dbReference>
<protein>
    <submittedName>
        <fullName evidence="10">Excinuclease ABC subunit UvrC</fullName>
    </submittedName>
</protein>
<dbReference type="EMBL" id="JACHVB010000043">
    <property type="protein sequence ID" value="MBC2595536.1"/>
    <property type="molecule type" value="Genomic_DNA"/>
</dbReference>
<dbReference type="GO" id="GO:0009432">
    <property type="term" value="P:SOS response"/>
    <property type="evidence" value="ECO:0007669"/>
    <property type="project" value="UniProtKB-KW"/>
</dbReference>
<reference evidence="10 11" key="1">
    <citation type="submission" date="2020-07" db="EMBL/GenBank/DDBJ databases">
        <authorList>
            <person name="Feng X."/>
        </authorList>
    </citation>
    <scope>NUCLEOTIDE SEQUENCE [LARGE SCALE GENOMIC DNA]</scope>
    <source>
        <strain evidence="10 11">JCM31066</strain>
    </source>
</reference>
<dbReference type="SUPFAM" id="SSF47781">
    <property type="entry name" value="RuvA domain 2-like"/>
    <property type="match status" value="1"/>
</dbReference>
<keyword evidence="6" id="KW-0742">SOS response</keyword>
<dbReference type="Gene3D" id="3.30.420.340">
    <property type="entry name" value="UvrC, RNAse H endonuclease domain"/>
    <property type="match status" value="1"/>
</dbReference>
<dbReference type="GO" id="GO:0009380">
    <property type="term" value="C:excinuclease repair complex"/>
    <property type="evidence" value="ECO:0007669"/>
    <property type="project" value="TreeGrafter"/>
</dbReference>
<evidence type="ECO:0000259" key="7">
    <source>
        <dbReference type="PROSITE" id="PS50151"/>
    </source>
</evidence>
<evidence type="ECO:0000256" key="6">
    <source>
        <dbReference type="ARBA" id="ARBA00023236"/>
    </source>
</evidence>
<feature type="domain" description="UvrC family homology region profile" evidence="9">
    <location>
        <begin position="271"/>
        <end position="370"/>
    </location>
</feature>
<dbReference type="Proteomes" id="UP000546464">
    <property type="component" value="Unassembled WGS sequence"/>
</dbReference>
<dbReference type="InterPro" id="IPR036876">
    <property type="entry name" value="UVR_dom_sf"/>
</dbReference>
<dbReference type="InterPro" id="IPR050066">
    <property type="entry name" value="UvrABC_protein_C"/>
</dbReference>
<dbReference type="GO" id="GO:0006289">
    <property type="term" value="P:nucleotide-excision repair"/>
    <property type="evidence" value="ECO:0007669"/>
    <property type="project" value="InterPro"/>
</dbReference>
<comment type="caution">
    <text evidence="10">The sequence shown here is derived from an EMBL/GenBank/DDBJ whole genome shotgun (WGS) entry which is preliminary data.</text>
</comment>
<evidence type="ECO:0000256" key="1">
    <source>
        <dbReference type="ARBA" id="ARBA00022490"/>
    </source>
</evidence>
<dbReference type="GO" id="GO:0009381">
    <property type="term" value="F:excinuclease ABC activity"/>
    <property type="evidence" value="ECO:0007669"/>
    <property type="project" value="InterPro"/>
</dbReference>
<dbReference type="Gene3D" id="4.10.860.10">
    <property type="entry name" value="UVR domain"/>
    <property type="match status" value="1"/>
</dbReference>
<evidence type="ECO:0000256" key="5">
    <source>
        <dbReference type="ARBA" id="ARBA00023204"/>
    </source>
</evidence>
<accession>A0A842HIX3</accession>
<dbReference type="FunFam" id="3.40.1440.10:FF:000001">
    <property type="entry name" value="UvrABC system protein C"/>
    <property type="match status" value="1"/>
</dbReference>
<dbReference type="InterPro" id="IPR010994">
    <property type="entry name" value="RuvA_2-like"/>
</dbReference>
<dbReference type="InterPro" id="IPR038476">
    <property type="entry name" value="UvrC_RNase_H_dom_sf"/>
</dbReference>
<dbReference type="InterPro" id="IPR047296">
    <property type="entry name" value="GIY-YIG_UvrC_Cho"/>
</dbReference>
<dbReference type="SMART" id="SM00465">
    <property type="entry name" value="GIYc"/>
    <property type="match status" value="1"/>
</dbReference>
<name>A0A842HIX3_9BACT</name>
<dbReference type="Pfam" id="PF01541">
    <property type="entry name" value="GIY-YIG"/>
    <property type="match status" value="1"/>
</dbReference>
<proteinExistence type="predicted"/>
<keyword evidence="4" id="KW-0267">Excision nuclease</keyword>
<sequence length="510" mass="58215">MPTPQTKKKLNEAVRRLPHTPGVYLMKDRVGTVLYVGKAKDLKKRVSTYFQPSRKRQIAQPKVTAMIDLVHEVETIDVRTETEALLLEGRLIKEYKPKYNTDFTDNKQFLLVRVDIGAELPRFRLARNRKDDGARYFGPFVHAALLRKTLAQMRIKYGILLGDAHPVRLPDGRWLRYDDARSEIYHATEPVTPEQYRVFVDEACAFLEGKSREWLARLREKMAAAAEAREYEKAAELRDQVKAMEATLEPARRFTRTTLPLPNAPQEAMVSLQKSLALPTLPRHMECFDISHISGSFVVASMAYFAEGRPDRAQNRRYQIKSFVGNDDFRAMEEVVGRRYLRLKNEGRPMPDLVVIDGGQGQVHAAMKAFLFHGLEMPPLIGLAKKEETVIFSDGRDPLNLPHHDTGLRLLQRLRDEAHRLANGYNAQLRSRRIRETVLDEFEGLGPVRRKALLEHFGSLERLRKAGVDDLQQVEGIGPKLAVALHAFLRREPSPAPTQKGNLSAPLRLR</sequence>
<dbReference type="SUPFAM" id="SSF82771">
    <property type="entry name" value="GIY-YIG endonuclease"/>
    <property type="match status" value="1"/>
</dbReference>
<evidence type="ECO:0000313" key="11">
    <source>
        <dbReference type="Proteomes" id="UP000546464"/>
    </source>
</evidence>
<evidence type="ECO:0000256" key="4">
    <source>
        <dbReference type="ARBA" id="ARBA00022881"/>
    </source>
</evidence>
<evidence type="ECO:0000259" key="8">
    <source>
        <dbReference type="PROSITE" id="PS50164"/>
    </source>
</evidence>
<keyword evidence="2" id="KW-0227">DNA damage</keyword>
<organism evidence="10 11">
    <name type="scientific">Ruficoccus amylovorans</name>
    <dbReference type="NCBI Taxonomy" id="1804625"/>
    <lineage>
        <taxon>Bacteria</taxon>
        <taxon>Pseudomonadati</taxon>
        <taxon>Verrucomicrobiota</taxon>
        <taxon>Opitutia</taxon>
        <taxon>Puniceicoccales</taxon>
        <taxon>Cerasicoccaceae</taxon>
        <taxon>Ruficoccus</taxon>
    </lineage>
</organism>
<dbReference type="RefSeq" id="WP_185676487.1">
    <property type="nucleotide sequence ID" value="NZ_JACHVB010000043.1"/>
</dbReference>
<dbReference type="PANTHER" id="PTHR30562:SF1">
    <property type="entry name" value="UVRABC SYSTEM PROTEIN C"/>
    <property type="match status" value="1"/>
</dbReference>
<feature type="domain" description="GIY-YIG" evidence="8">
    <location>
        <begin position="19"/>
        <end position="101"/>
    </location>
</feature>
<evidence type="ECO:0000313" key="10">
    <source>
        <dbReference type="EMBL" id="MBC2595536.1"/>
    </source>
</evidence>
<dbReference type="InterPro" id="IPR001162">
    <property type="entry name" value="UvrC_RNase_H_dom"/>
</dbReference>
<keyword evidence="3" id="KW-0228">DNA excision</keyword>
<dbReference type="Gene3D" id="3.40.1440.10">
    <property type="entry name" value="GIY-YIG endonuclease"/>
    <property type="match status" value="1"/>
</dbReference>
<dbReference type="SUPFAM" id="SSF46600">
    <property type="entry name" value="C-terminal UvrC-binding domain of UvrB"/>
    <property type="match status" value="1"/>
</dbReference>
<evidence type="ECO:0000259" key="9">
    <source>
        <dbReference type="PROSITE" id="PS50165"/>
    </source>
</evidence>
<gene>
    <name evidence="10" type="ORF">H5P28_14815</name>
</gene>
<dbReference type="InterPro" id="IPR000305">
    <property type="entry name" value="GIY-YIG_endonuc"/>
</dbReference>